<feature type="region of interest" description="Disordered" evidence="1">
    <location>
        <begin position="735"/>
        <end position="765"/>
    </location>
</feature>
<reference evidence="2 3" key="1">
    <citation type="journal article" date="2011" name="Science">
        <title>The Selaginella genome identifies genetic changes associated with the evolution of vascular plants.</title>
        <authorList>
            <person name="Banks J.A."/>
            <person name="Nishiyama T."/>
            <person name="Hasebe M."/>
            <person name="Bowman J.L."/>
            <person name="Gribskov M."/>
            <person name="dePamphilis C."/>
            <person name="Albert V.A."/>
            <person name="Aono N."/>
            <person name="Aoyama T."/>
            <person name="Ambrose B.A."/>
            <person name="Ashton N.W."/>
            <person name="Axtell M.J."/>
            <person name="Barker E."/>
            <person name="Barker M.S."/>
            <person name="Bennetzen J.L."/>
            <person name="Bonawitz N.D."/>
            <person name="Chapple C."/>
            <person name="Cheng C."/>
            <person name="Correa L.G."/>
            <person name="Dacre M."/>
            <person name="DeBarry J."/>
            <person name="Dreyer I."/>
            <person name="Elias M."/>
            <person name="Engstrom E.M."/>
            <person name="Estelle M."/>
            <person name="Feng L."/>
            <person name="Finet C."/>
            <person name="Floyd S.K."/>
            <person name="Frommer W.B."/>
            <person name="Fujita T."/>
            <person name="Gramzow L."/>
            <person name="Gutensohn M."/>
            <person name="Harholt J."/>
            <person name="Hattori M."/>
            <person name="Heyl A."/>
            <person name="Hirai T."/>
            <person name="Hiwatashi Y."/>
            <person name="Ishikawa M."/>
            <person name="Iwata M."/>
            <person name="Karol K.G."/>
            <person name="Koehler B."/>
            <person name="Kolukisaoglu U."/>
            <person name="Kubo M."/>
            <person name="Kurata T."/>
            <person name="Lalonde S."/>
            <person name="Li K."/>
            <person name="Li Y."/>
            <person name="Litt A."/>
            <person name="Lyons E."/>
            <person name="Manning G."/>
            <person name="Maruyama T."/>
            <person name="Michael T.P."/>
            <person name="Mikami K."/>
            <person name="Miyazaki S."/>
            <person name="Morinaga S."/>
            <person name="Murata T."/>
            <person name="Mueller-Roeber B."/>
            <person name="Nelson D.R."/>
            <person name="Obara M."/>
            <person name="Oguri Y."/>
            <person name="Olmstead R.G."/>
            <person name="Onodera N."/>
            <person name="Petersen B.L."/>
            <person name="Pils B."/>
            <person name="Prigge M."/>
            <person name="Rensing S.A."/>
            <person name="Riano-Pachon D.M."/>
            <person name="Roberts A.W."/>
            <person name="Sato Y."/>
            <person name="Scheller H.V."/>
            <person name="Schulz B."/>
            <person name="Schulz C."/>
            <person name="Shakirov E.V."/>
            <person name="Shibagaki N."/>
            <person name="Shinohara N."/>
            <person name="Shippen D.E."/>
            <person name="Soerensen I."/>
            <person name="Sotooka R."/>
            <person name="Sugimoto N."/>
            <person name="Sugita M."/>
            <person name="Sumikawa N."/>
            <person name="Tanurdzic M."/>
            <person name="Theissen G."/>
            <person name="Ulvskov P."/>
            <person name="Wakazuki S."/>
            <person name="Weng J.K."/>
            <person name="Willats W.W."/>
            <person name="Wipf D."/>
            <person name="Wolf P.G."/>
            <person name="Yang L."/>
            <person name="Zimmer A.D."/>
            <person name="Zhu Q."/>
            <person name="Mitros T."/>
            <person name="Hellsten U."/>
            <person name="Loque D."/>
            <person name="Otillar R."/>
            <person name="Salamov A."/>
            <person name="Schmutz J."/>
            <person name="Shapiro H."/>
            <person name="Lindquist E."/>
            <person name="Lucas S."/>
            <person name="Rokhsar D."/>
            <person name="Grigoriev I.V."/>
        </authorList>
    </citation>
    <scope>NUCLEOTIDE SEQUENCE [LARGE SCALE GENOMIC DNA]</scope>
</reference>
<keyword evidence="3" id="KW-1185">Reference proteome</keyword>
<dbReference type="GO" id="GO:0005829">
    <property type="term" value="C:cytosol"/>
    <property type="evidence" value="ECO:0000318"/>
    <property type="project" value="GO_Central"/>
</dbReference>
<sequence length="834" mass="94062">MILDPQCVALQPERRIADLAMDNKDQKIDNEAPSQECQGHPTPLFQSCDKSTRTHDKQSVTGVLHDQARTDEEVQVMQGSGLSSQPQCNSCTFSDNEAPHQELQEHPALLASYRFQSCDKSTRTHGKQSVTGVSHDQARTDEEVQVMQGSGLSSQPQCNSCTFSDNEAPHQELQGHPTLLASSSFQFCDKSTRTHDNQIIPGVCHDQARTVEEVQVMQGSGLSSQPQCNSCKASNNEAPHQELQGHPTLLASSSFQSCDKSTRTHDNQIVTGVCQVHDEANTDDEVQAMQGCELSGQPQCNSLGDTLEENGDKYMFPKNVIQYVMVGKLRNFGRVVENIGVLFPGLTRCLIYWSDTSSQLKTVGDIVEAKTGQPAQIWLSYQQPTARFIILTDGCKLDTIPDGVNAVISYGLPKDPTSYCKRLSALKGGGMFIVLLRDWKERHGLLQPWIKIIPQKKWQTLVVNPLIREWHLDYTEALQKLGLPIEAAMLGKLFVAAQKRVSYEFSECRMHLEDIENTLDKTSLHPSFRDALQWQLYEYFRYTEDMKGLYHHGLSILACLRAAYEDTRERILDEMVFAAIFTGCDFGDLLTCQADLGEKRRCQLTTFNTANVKLYTEKIFPAVYFESFPRFKFEVMKLRCLITSCGTYQLPLLQKEVNRDVEFLLMHMFSEHILEGIMDGVDATVTITWIKPRTLVTTQAIEQLRERFATWELRVTSTVAVFFSSSATKANIHHLNPRQNRSSGNRQLLSRSSRSPTSTQAESSYNHQGLEVMTLQTHLTCLRVVIILGPRVLLAREWKGLWSSKRVEETRGAMDVTRSKSIAKHTCSKSFFFL</sequence>
<feature type="compositionally biased region" description="Low complexity" evidence="1">
    <location>
        <begin position="740"/>
        <end position="760"/>
    </location>
</feature>
<dbReference type="STRING" id="88036.D8RFZ8"/>
<dbReference type="GO" id="GO:0008541">
    <property type="term" value="C:proteasome regulatory particle, lid subcomplex"/>
    <property type="evidence" value="ECO:0000318"/>
    <property type="project" value="GO_Central"/>
</dbReference>
<dbReference type="Proteomes" id="UP000001514">
    <property type="component" value="Unassembled WGS sequence"/>
</dbReference>
<gene>
    <name evidence="2" type="ORF">SELMODRAFT_441009</name>
</gene>
<protein>
    <recommendedName>
        <fullName evidence="4">PCI domain-containing protein</fullName>
    </recommendedName>
</protein>
<accession>D8RFZ8</accession>
<dbReference type="KEGG" id="smo:SELMODRAFT_441009"/>
<dbReference type="PANTHER" id="PTHR10539:SF0">
    <property type="entry name" value="26S PROTEASOME NON-ATPASE REGULATORY SUBUNIT 13"/>
    <property type="match status" value="1"/>
</dbReference>
<evidence type="ECO:0000313" key="2">
    <source>
        <dbReference type="EMBL" id="EFJ29210.1"/>
    </source>
</evidence>
<dbReference type="GO" id="GO:0005634">
    <property type="term" value="C:nucleus"/>
    <property type="evidence" value="ECO:0000318"/>
    <property type="project" value="GO_Central"/>
</dbReference>
<dbReference type="Gramene" id="EFJ29210">
    <property type="protein sequence ID" value="EFJ29210"/>
    <property type="gene ID" value="SELMODRAFT_441009"/>
</dbReference>
<proteinExistence type="predicted"/>
<dbReference type="EMBL" id="GL377578">
    <property type="protein sequence ID" value="EFJ29210.1"/>
    <property type="molecule type" value="Genomic_DNA"/>
</dbReference>
<dbReference type="InParanoid" id="D8RFZ8"/>
<evidence type="ECO:0000313" key="3">
    <source>
        <dbReference type="Proteomes" id="UP000001514"/>
    </source>
</evidence>
<name>D8RFZ8_SELML</name>
<feature type="region of interest" description="Disordered" evidence="1">
    <location>
        <begin position="223"/>
        <end position="242"/>
    </location>
</feature>
<evidence type="ECO:0000256" key="1">
    <source>
        <dbReference type="SAM" id="MobiDB-lite"/>
    </source>
</evidence>
<dbReference type="GO" id="GO:0005198">
    <property type="term" value="F:structural molecule activity"/>
    <property type="evidence" value="ECO:0000318"/>
    <property type="project" value="GO_Central"/>
</dbReference>
<organism evidence="3">
    <name type="scientific">Selaginella moellendorffii</name>
    <name type="common">Spikemoss</name>
    <dbReference type="NCBI Taxonomy" id="88036"/>
    <lineage>
        <taxon>Eukaryota</taxon>
        <taxon>Viridiplantae</taxon>
        <taxon>Streptophyta</taxon>
        <taxon>Embryophyta</taxon>
        <taxon>Tracheophyta</taxon>
        <taxon>Lycopodiopsida</taxon>
        <taxon>Selaginellales</taxon>
        <taxon>Selaginellaceae</taxon>
        <taxon>Selaginella</taxon>
    </lineage>
</organism>
<dbReference type="AlphaFoldDB" id="D8RFZ8"/>
<dbReference type="GO" id="GO:0006511">
    <property type="term" value="P:ubiquitin-dependent protein catabolic process"/>
    <property type="evidence" value="ECO:0000318"/>
    <property type="project" value="GO_Central"/>
</dbReference>
<dbReference type="PANTHER" id="PTHR10539">
    <property type="entry name" value="26S PROTEASOME NON-ATPASE REGULATORY SUBUNIT 13"/>
    <property type="match status" value="1"/>
</dbReference>
<feature type="compositionally biased region" description="Polar residues" evidence="1">
    <location>
        <begin position="223"/>
        <end position="238"/>
    </location>
</feature>
<evidence type="ECO:0008006" key="4">
    <source>
        <dbReference type="Google" id="ProtNLM"/>
    </source>
</evidence>
<dbReference type="HOGENOM" id="CLU_340518_0_0_1"/>
<dbReference type="InterPro" id="IPR035298">
    <property type="entry name" value="PSMD13"/>
</dbReference>